<accession>A0A9Q3F457</accession>
<dbReference type="AlphaFoldDB" id="A0A9Q3F457"/>
<dbReference type="EMBL" id="AVOT02037510">
    <property type="protein sequence ID" value="MBW0532204.1"/>
    <property type="molecule type" value="Genomic_DNA"/>
</dbReference>
<organism evidence="1 2">
    <name type="scientific">Austropuccinia psidii MF-1</name>
    <dbReference type="NCBI Taxonomy" id="1389203"/>
    <lineage>
        <taxon>Eukaryota</taxon>
        <taxon>Fungi</taxon>
        <taxon>Dikarya</taxon>
        <taxon>Basidiomycota</taxon>
        <taxon>Pucciniomycotina</taxon>
        <taxon>Pucciniomycetes</taxon>
        <taxon>Pucciniales</taxon>
        <taxon>Sphaerophragmiaceae</taxon>
        <taxon>Austropuccinia</taxon>
    </lineage>
</organism>
<dbReference type="Proteomes" id="UP000765509">
    <property type="component" value="Unassembled WGS sequence"/>
</dbReference>
<evidence type="ECO:0000313" key="1">
    <source>
        <dbReference type="EMBL" id="MBW0532204.1"/>
    </source>
</evidence>
<proteinExistence type="predicted"/>
<evidence type="ECO:0000313" key="2">
    <source>
        <dbReference type="Proteomes" id="UP000765509"/>
    </source>
</evidence>
<comment type="caution">
    <text evidence="1">The sequence shown here is derived from an EMBL/GenBank/DDBJ whole genome shotgun (WGS) entry which is preliminary data.</text>
</comment>
<protein>
    <submittedName>
        <fullName evidence="1">Uncharacterized protein</fullName>
    </submittedName>
</protein>
<name>A0A9Q3F457_9BASI</name>
<sequence>MSPVHLRDLGVPRSQPEEITGMFRSRRPAFGKHGEWKETQGNHSHTPIHFQFSIHLKTEDWPDIDQVLQLHQLLKYLFQRSLENKILNLASYWVELGASCQKVCVREISFKELMEITKDWNPSKELKLLEERAAKIRET</sequence>
<keyword evidence="2" id="KW-1185">Reference proteome</keyword>
<gene>
    <name evidence="1" type="ORF">O181_071919</name>
</gene>
<reference evidence="1" key="1">
    <citation type="submission" date="2021-03" db="EMBL/GenBank/DDBJ databases">
        <title>Draft genome sequence of rust myrtle Austropuccinia psidii MF-1, a brazilian biotype.</title>
        <authorList>
            <person name="Quecine M.C."/>
            <person name="Pachon D.M.R."/>
            <person name="Bonatelli M.L."/>
            <person name="Correr F.H."/>
            <person name="Franceschini L.M."/>
            <person name="Leite T.F."/>
            <person name="Margarido G.R.A."/>
            <person name="Almeida C.A."/>
            <person name="Ferrarezi J.A."/>
            <person name="Labate C.A."/>
        </authorList>
    </citation>
    <scope>NUCLEOTIDE SEQUENCE</scope>
    <source>
        <strain evidence="1">MF-1</strain>
    </source>
</reference>